<dbReference type="RefSeq" id="WP_022637491.1">
    <property type="nucleotide sequence ID" value="NZ_ASJR01000021.1"/>
</dbReference>
<evidence type="ECO:0008006" key="3">
    <source>
        <dbReference type="Google" id="ProtNLM"/>
    </source>
</evidence>
<dbReference type="AlphaFoldDB" id="U7D3H2"/>
<dbReference type="PANTHER" id="PTHR39162">
    <property type="entry name" value="GLL3345 PROTEIN"/>
    <property type="match status" value="1"/>
</dbReference>
<dbReference type="InterPro" id="IPR014229">
    <property type="entry name" value="Spore_YtfJ"/>
</dbReference>
<organism evidence="1 2">
    <name type="scientific">Chitinivibrio alkaliphilus ACht1</name>
    <dbReference type="NCBI Taxonomy" id="1313304"/>
    <lineage>
        <taxon>Bacteria</taxon>
        <taxon>Pseudomonadati</taxon>
        <taxon>Fibrobacterota</taxon>
        <taxon>Chitinivibrionia</taxon>
        <taxon>Chitinivibrionales</taxon>
        <taxon>Chitinivibrionaceae</taxon>
        <taxon>Chitinivibrio</taxon>
    </lineage>
</organism>
<dbReference type="STRING" id="1313304.CALK_2083"/>
<dbReference type="PANTHER" id="PTHR39162:SF1">
    <property type="entry name" value="SPORULATION PROTEIN YTFJ"/>
    <property type="match status" value="1"/>
</dbReference>
<name>U7D3H2_9BACT</name>
<proteinExistence type="predicted"/>
<dbReference type="OrthoDB" id="9796262at2"/>
<reference evidence="1 2" key="1">
    <citation type="journal article" date="2013" name="Environ. Microbiol.">
        <title>Genome analysis of Chitinivibrio alkaliphilus gen. nov., sp. nov., a novel extremely haloalkaliphilic anaerobic chitinolytic bacterium from the candidate phylum Termite Group 3.</title>
        <authorList>
            <person name="Sorokin D.Y."/>
            <person name="Gumerov V.M."/>
            <person name="Rakitin A.L."/>
            <person name="Beletsky A.V."/>
            <person name="Damste J.S."/>
            <person name="Muyzer G."/>
            <person name="Mardanov A.V."/>
            <person name="Ravin N.V."/>
        </authorList>
    </citation>
    <scope>NUCLEOTIDE SEQUENCE [LARGE SCALE GENOMIC DNA]</scope>
    <source>
        <strain evidence="1 2">ACht1</strain>
    </source>
</reference>
<sequence>MSVQDTLNTLLSQLKSTSKSETVFGDPITAGTTTLIPVTRVSFGFSVAGSAKDGPNGSGGGVKVVPVALVSVTTDGKVTVHGIDRRSAVDEIVLQIIDVAPEAIIKKIKRAFEKEQNSHDE</sequence>
<dbReference type="eggNOG" id="COG3874">
    <property type="taxonomic scope" value="Bacteria"/>
</dbReference>
<dbReference type="EMBL" id="ASJR01000021">
    <property type="protein sequence ID" value="ERP31054.1"/>
    <property type="molecule type" value="Genomic_DNA"/>
</dbReference>
<evidence type="ECO:0000313" key="2">
    <source>
        <dbReference type="Proteomes" id="UP000017148"/>
    </source>
</evidence>
<dbReference type="Proteomes" id="UP000017148">
    <property type="component" value="Unassembled WGS sequence"/>
</dbReference>
<accession>U7D3H2</accession>
<gene>
    <name evidence="1" type="ORF">CALK_2083</name>
</gene>
<dbReference type="Pfam" id="PF09579">
    <property type="entry name" value="Spore_YtfJ"/>
    <property type="match status" value="1"/>
</dbReference>
<comment type="caution">
    <text evidence="1">The sequence shown here is derived from an EMBL/GenBank/DDBJ whole genome shotgun (WGS) entry which is preliminary data.</text>
</comment>
<keyword evidence="2" id="KW-1185">Reference proteome</keyword>
<evidence type="ECO:0000313" key="1">
    <source>
        <dbReference type="EMBL" id="ERP31054.1"/>
    </source>
</evidence>
<protein>
    <recommendedName>
        <fullName evidence="3">Sporulation protein YtfJ</fullName>
    </recommendedName>
</protein>